<dbReference type="Proteomes" id="UP001497382">
    <property type="component" value="Unassembled WGS sequence"/>
</dbReference>
<proteinExistence type="predicted"/>
<sequence length="407" mass="46297">MMATQQPILEENCSYFHSLSKKWISGTFTLQENCYRFQGQENNNEHNMRILLSDISGIEKKQSSFIYACLVITVGSDKHWFSSFPNRNTVYNLLELFWRGSLLSKPYKTSSHKTKSDTPLGKELLGILHESESNLLTAANALVDQGRQLQESQVGLEDVNTDLTKAENFLKTFNFTQSILAIKQSDSPKDQEIKIPETVRQKHYKVTFTFSKTSKESWEKGTLIIADEIVLLDEHQNRIILINRDSLEKFQIITPWEFSLVYSSGWTSKSCFIMCPQLSGLLKYLNSIPNLKNKIVFEDNISEDIPSSSSLSSDFKPLPLSSEESIQAKSNLLHPNSIQIQSLAEEGIISDGDIEEISSVLNNLQVLASEVSREQKQQLEQINSLITDVEKTELRMKTDIKNIKKVT</sequence>
<organism evidence="2 3">
    <name type="scientific">Larinioides sclopetarius</name>
    <dbReference type="NCBI Taxonomy" id="280406"/>
    <lineage>
        <taxon>Eukaryota</taxon>
        <taxon>Metazoa</taxon>
        <taxon>Ecdysozoa</taxon>
        <taxon>Arthropoda</taxon>
        <taxon>Chelicerata</taxon>
        <taxon>Arachnida</taxon>
        <taxon>Araneae</taxon>
        <taxon>Araneomorphae</taxon>
        <taxon>Entelegynae</taxon>
        <taxon>Araneoidea</taxon>
        <taxon>Araneidae</taxon>
        <taxon>Larinioides</taxon>
    </lineage>
</organism>
<dbReference type="InterPro" id="IPR000727">
    <property type="entry name" value="T_SNARE_dom"/>
</dbReference>
<feature type="domain" description="T-SNARE coiled-coil homology" evidence="1">
    <location>
        <begin position="350"/>
        <end position="406"/>
    </location>
</feature>
<dbReference type="PROSITE" id="PS50192">
    <property type="entry name" value="T_SNARE"/>
    <property type="match status" value="1"/>
</dbReference>
<keyword evidence="3" id="KW-1185">Reference proteome</keyword>
<name>A0AAV2AA49_9ARAC</name>
<accession>A0AAV2AA49</accession>
<comment type="caution">
    <text evidence="2">The sequence shown here is derived from an EMBL/GenBank/DDBJ whole genome shotgun (WGS) entry which is preliminary data.</text>
</comment>
<evidence type="ECO:0000313" key="2">
    <source>
        <dbReference type="EMBL" id="CAL1280839.1"/>
    </source>
</evidence>
<dbReference type="Gene3D" id="2.30.29.30">
    <property type="entry name" value="Pleckstrin-homology domain (PH domain)/Phosphotyrosine-binding domain (PTB)"/>
    <property type="match status" value="1"/>
</dbReference>
<evidence type="ECO:0000259" key="1">
    <source>
        <dbReference type="PROSITE" id="PS50192"/>
    </source>
</evidence>
<dbReference type="EMBL" id="CAXIEN010000136">
    <property type="protein sequence ID" value="CAL1280839.1"/>
    <property type="molecule type" value="Genomic_DNA"/>
</dbReference>
<gene>
    <name evidence="2" type="ORF">LARSCL_LOCUS11218</name>
</gene>
<dbReference type="SUPFAM" id="SSF58038">
    <property type="entry name" value="SNARE fusion complex"/>
    <property type="match status" value="1"/>
</dbReference>
<dbReference type="InterPro" id="IPR011993">
    <property type="entry name" value="PH-like_dom_sf"/>
</dbReference>
<evidence type="ECO:0000313" key="3">
    <source>
        <dbReference type="Proteomes" id="UP001497382"/>
    </source>
</evidence>
<protein>
    <recommendedName>
        <fullName evidence="1">t-SNARE coiled-coil homology domain-containing protein</fullName>
    </recommendedName>
</protein>
<reference evidence="2 3" key="1">
    <citation type="submission" date="2024-04" db="EMBL/GenBank/DDBJ databases">
        <authorList>
            <person name="Rising A."/>
            <person name="Reimegard J."/>
            <person name="Sonavane S."/>
            <person name="Akerstrom W."/>
            <person name="Nylinder S."/>
            <person name="Hedman E."/>
            <person name="Kallberg Y."/>
        </authorList>
    </citation>
    <scope>NUCLEOTIDE SEQUENCE [LARGE SCALE GENOMIC DNA]</scope>
</reference>
<dbReference type="AlphaFoldDB" id="A0AAV2AA49"/>